<evidence type="ECO:0000256" key="2">
    <source>
        <dbReference type="ARBA" id="ARBA00008274"/>
    </source>
</evidence>
<dbReference type="Pfam" id="PF00584">
    <property type="entry name" value="SecE"/>
    <property type="match status" value="1"/>
</dbReference>
<dbReference type="InterPro" id="IPR008158">
    <property type="entry name" value="Translocase_Sec61-g"/>
</dbReference>
<dbReference type="GO" id="GO:0006605">
    <property type="term" value="P:protein targeting"/>
    <property type="evidence" value="ECO:0007669"/>
    <property type="project" value="InterPro"/>
</dbReference>
<dbReference type="Gene3D" id="1.20.5.820">
    <property type="entry name" value="Preprotein translocase SecE subunit"/>
    <property type="match status" value="1"/>
</dbReference>
<dbReference type="NCBIfam" id="TIGR00327">
    <property type="entry name" value="secE_euk_arch"/>
    <property type="match status" value="1"/>
</dbReference>
<gene>
    <name evidence="11" type="ORF">HINF_LOCUS18401</name>
    <name evidence="16" type="ORF">HINF_LOCUS23633</name>
    <name evidence="12" type="ORF">HINF_LOCUS26488</name>
    <name evidence="15" type="ORF">HINF_LOCUS3035</name>
    <name evidence="13" type="ORF">HINF_LOCUS36244</name>
    <name evidence="14" type="ORF">HINF_LOCUS36884</name>
    <name evidence="17" type="ORF">HINF_LOCUS40233</name>
    <name evidence="18" type="ORF">HINF_LOCUS66254</name>
</gene>
<evidence type="ECO:0000313" key="14">
    <source>
        <dbReference type="EMBL" id="CAI9949239.1"/>
    </source>
</evidence>
<dbReference type="InterPro" id="IPR023391">
    <property type="entry name" value="Prot_translocase_SecE_dom_sf"/>
</dbReference>
<keyword evidence="7 10" id="KW-1133">Transmembrane helix</keyword>
<comment type="similarity">
    <text evidence="2">Belongs to the SecE/SEC61-gamma family.</text>
</comment>
<evidence type="ECO:0000313" key="12">
    <source>
        <dbReference type="EMBL" id="CAI9938843.1"/>
    </source>
</evidence>
<name>A0AA86UBM4_9EUKA</name>
<dbReference type="InterPro" id="IPR001901">
    <property type="entry name" value="Translocase_SecE/Sec61-g"/>
</dbReference>
<reference evidence="14" key="1">
    <citation type="submission" date="2023-06" db="EMBL/GenBank/DDBJ databases">
        <authorList>
            <person name="Kurt Z."/>
        </authorList>
    </citation>
    <scope>NUCLEOTIDE SEQUENCE</scope>
</reference>
<comment type="caution">
    <text evidence="14">The sequence shown here is derived from an EMBL/GenBank/DDBJ whole genome shotgun (WGS) entry which is preliminary data.</text>
</comment>
<evidence type="ECO:0000256" key="9">
    <source>
        <dbReference type="ARBA" id="ARBA00023136"/>
    </source>
</evidence>
<dbReference type="EMBL" id="CAXDID020000158">
    <property type="protein sequence ID" value="CAL6043767.1"/>
    <property type="molecule type" value="Genomic_DNA"/>
</dbReference>
<evidence type="ECO:0000313" key="17">
    <source>
        <dbReference type="EMBL" id="CAL6043767.1"/>
    </source>
</evidence>
<dbReference type="EMBL" id="CATOUU010000464">
    <property type="protein sequence ID" value="CAI9930756.1"/>
    <property type="molecule type" value="Genomic_DNA"/>
</dbReference>
<accession>A0AA86UBM4</accession>
<evidence type="ECO:0000256" key="1">
    <source>
        <dbReference type="ARBA" id="ARBA00004389"/>
    </source>
</evidence>
<keyword evidence="5" id="KW-0256">Endoplasmic reticulum</keyword>
<keyword evidence="4 10" id="KW-0812">Transmembrane</keyword>
<evidence type="ECO:0000256" key="4">
    <source>
        <dbReference type="ARBA" id="ARBA00022692"/>
    </source>
</evidence>
<evidence type="ECO:0000313" key="13">
    <source>
        <dbReference type="EMBL" id="CAI9948599.1"/>
    </source>
</evidence>
<dbReference type="PANTHER" id="PTHR12309">
    <property type="entry name" value="SEC61 GAMMA SUBUNIT"/>
    <property type="match status" value="1"/>
</dbReference>
<sequence length="76" mass="8454">MPAKQEKTVTEKFQDQIAASKRFVKSCEKPKKAEWKKLALATSVGMLVVGFSGYVIKAISYPIFTRLGGMSNIIEE</sequence>
<reference evidence="15 19" key="2">
    <citation type="submission" date="2024-07" db="EMBL/GenBank/DDBJ databases">
        <authorList>
            <person name="Akdeniz Z."/>
        </authorList>
    </citation>
    <scope>NUCLEOTIDE SEQUENCE [LARGE SCALE GENOMIC DNA]</scope>
</reference>
<dbReference type="EMBL" id="CAXDID020000005">
    <property type="protein sequence ID" value="CAL5974802.1"/>
    <property type="molecule type" value="Genomic_DNA"/>
</dbReference>
<evidence type="ECO:0000256" key="7">
    <source>
        <dbReference type="ARBA" id="ARBA00022989"/>
    </source>
</evidence>
<comment type="subcellular location">
    <subcellularLocation>
        <location evidence="1">Endoplasmic reticulum membrane</location>
        <topology evidence="1">Single-pass membrane protein</topology>
    </subcellularLocation>
</comment>
<evidence type="ECO:0000256" key="10">
    <source>
        <dbReference type="SAM" id="Phobius"/>
    </source>
</evidence>
<keyword evidence="6" id="KW-0653">Protein transport</keyword>
<evidence type="ECO:0000313" key="11">
    <source>
        <dbReference type="EMBL" id="CAI9930756.1"/>
    </source>
</evidence>
<keyword evidence="9 10" id="KW-0472">Membrane</keyword>
<dbReference type="GO" id="GO:0005789">
    <property type="term" value="C:endoplasmic reticulum membrane"/>
    <property type="evidence" value="ECO:0007669"/>
    <property type="project" value="UniProtKB-SubCell"/>
</dbReference>
<dbReference type="Proteomes" id="UP001642409">
    <property type="component" value="Unassembled WGS sequence"/>
</dbReference>
<dbReference type="GO" id="GO:0008320">
    <property type="term" value="F:protein transmembrane transporter activity"/>
    <property type="evidence" value="ECO:0007669"/>
    <property type="project" value="InterPro"/>
</dbReference>
<dbReference type="EMBL" id="CATOUU010000657">
    <property type="protein sequence ID" value="CAI9938843.1"/>
    <property type="molecule type" value="Genomic_DNA"/>
</dbReference>
<evidence type="ECO:0000313" key="18">
    <source>
        <dbReference type="EMBL" id="CAL6092414.1"/>
    </source>
</evidence>
<keyword evidence="19" id="KW-1185">Reference proteome</keyword>
<protein>
    <submittedName>
        <fullName evidence="14">Protein translocase SEC61 complex gamma</fullName>
    </submittedName>
    <submittedName>
        <fullName evidence="15">Protein_translocase SEC61 complex gamma</fullName>
    </submittedName>
</protein>
<evidence type="ECO:0000256" key="8">
    <source>
        <dbReference type="ARBA" id="ARBA00023010"/>
    </source>
</evidence>
<dbReference type="EMBL" id="CATOUU010000790">
    <property type="protein sequence ID" value="CAI9948599.1"/>
    <property type="molecule type" value="Genomic_DNA"/>
</dbReference>
<evidence type="ECO:0000256" key="3">
    <source>
        <dbReference type="ARBA" id="ARBA00022448"/>
    </source>
</evidence>
<dbReference type="EMBL" id="CAXDID020000444">
    <property type="protein sequence ID" value="CAL6092414.1"/>
    <property type="molecule type" value="Genomic_DNA"/>
</dbReference>
<dbReference type="AlphaFoldDB" id="A0AA86UBM4"/>
<keyword evidence="8" id="KW-0811">Translocation</keyword>
<organism evidence="14">
    <name type="scientific">Hexamita inflata</name>
    <dbReference type="NCBI Taxonomy" id="28002"/>
    <lineage>
        <taxon>Eukaryota</taxon>
        <taxon>Metamonada</taxon>
        <taxon>Diplomonadida</taxon>
        <taxon>Hexamitidae</taxon>
        <taxon>Hexamitinae</taxon>
        <taxon>Hexamita</taxon>
    </lineage>
</organism>
<evidence type="ECO:0000313" key="16">
    <source>
        <dbReference type="EMBL" id="CAL6013126.1"/>
    </source>
</evidence>
<keyword evidence="3" id="KW-0813">Transport</keyword>
<evidence type="ECO:0000313" key="19">
    <source>
        <dbReference type="Proteomes" id="UP001642409"/>
    </source>
</evidence>
<evidence type="ECO:0000256" key="6">
    <source>
        <dbReference type="ARBA" id="ARBA00022927"/>
    </source>
</evidence>
<evidence type="ECO:0000256" key="5">
    <source>
        <dbReference type="ARBA" id="ARBA00022824"/>
    </source>
</evidence>
<dbReference type="GO" id="GO:0006886">
    <property type="term" value="P:intracellular protein transport"/>
    <property type="evidence" value="ECO:0007669"/>
    <property type="project" value="InterPro"/>
</dbReference>
<evidence type="ECO:0000313" key="15">
    <source>
        <dbReference type="EMBL" id="CAL5974802.1"/>
    </source>
</evidence>
<dbReference type="EMBL" id="CAXDID020000068">
    <property type="protein sequence ID" value="CAL6013126.1"/>
    <property type="molecule type" value="Genomic_DNA"/>
</dbReference>
<dbReference type="EMBL" id="CATOUU010000794">
    <property type="protein sequence ID" value="CAI9949239.1"/>
    <property type="molecule type" value="Genomic_DNA"/>
</dbReference>
<feature type="transmembrane region" description="Helical" evidence="10">
    <location>
        <begin position="38"/>
        <end position="56"/>
    </location>
</feature>
<proteinExistence type="inferred from homology"/>
<dbReference type="SUPFAM" id="SSF103456">
    <property type="entry name" value="Preprotein translocase SecE subunit"/>
    <property type="match status" value="1"/>
</dbReference>